<dbReference type="AlphaFoldDB" id="A0A9N9IJM3"/>
<dbReference type="EMBL" id="CAJVPS010034003">
    <property type="protein sequence ID" value="CAG8738374.1"/>
    <property type="molecule type" value="Genomic_DNA"/>
</dbReference>
<gene>
    <name evidence="2" type="ORF">ALEPTO_LOCUS12858</name>
</gene>
<accession>A0A9N9IJM3</accession>
<reference evidence="2" key="1">
    <citation type="submission" date="2021-06" db="EMBL/GenBank/DDBJ databases">
        <authorList>
            <person name="Kallberg Y."/>
            <person name="Tangrot J."/>
            <person name="Rosling A."/>
        </authorList>
    </citation>
    <scope>NUCLEOTIDE SEQUENCE</scope>
    <source>
        <strain evidence="2">FL130A</strain>
    </source>
</reference>
<proteinExistence type="predicted"/>
<protein>
    <submittedName>
        <fullName evidence="2">4997_t:CDS:1</fullName>
    </submittedName>
</protein>
<feature type="non-terminal residue" evidence="2">
    <location>
        <position position="107"/>
    </location>
</feature>
<evidence type="ECO:0000313" key="2">
    <source>
        <dbReference type="EMBL" id="CAG8738374.1"/>
    </source>
</evidence>
<keyword evidence="3" id="KW-1185">Reference proteome</keyword>
<sequence length="107" mass="12272">MTRCASERINVKRGEIYEDYDEYIHVIRYLDLDRGDFCCDEMCNNLLGEGDGRLLSLMWEKTSQKSSRSSKVMNGEKKEVYNAPSPINKSTFSRKKPPFAAGVILII</sequence>
<comment type="caution">
    <text evidence="2">The sequence shown here is derived from an EMBL/GenBank/DDBJ whole genome shotgun (WGS) entry which is preliminary data.</text>
</comment>
<feature type="region of interest" description="Disordered" evidence="1">
    <location>
        <begin position="65"/>
        <end position="89"/>
    </location>
</feature>
<name>A0A9N9IJM3_9GLOM</name>
<evidence type="ECO:0000313" key="3">
    <source>
        <dbReference type="Proteomes" id="UP000789508"/>
    </source>
</evidence>
<evidence type="ECO:0000256" key="1">
    <source>
        <dbReference type="SAM" id="MobiDB-lite"/>
    </source>
</evidence>
<dbReference type="Proteomes" id="UP000789508">
    <property type="component" value="Unassembled WGS sequence"/>
</dbReference>
<organism evidence="2 3">
    <name type="scientific">Ambispora leptoticha</name>
    <dbReference type="NCBI Taxonomy" id="144679"/>
    <lineage>
        <taxon>Eukaryota</taxon>
        <taxon>Fungi</taxon>
        <taxon>Fungi incertae sedis</taxon>
        <taxon>Mucoromycota</taxon>
        <taxon>Glomeromycotina</taxon>
        <taxon>Glomeromycetes</taxon>
        <taxon>Archaeosporales</taxon>
        <taxon>Ambisporaceae</taxon>
        <taxon>Ambispora</taxon>
    </lineage>
</organism>
<feature type="non-terminal residue" evidence="2">
    <location>
        <position position="1"/>
    </location>
</feature>